<keyword evidence="2 7" id="KW-0813">Transport</keyword>
<feature type="transmembrane region" description="Helical" evidence="7">
    <location>
        <begin position="292"/>
        <end position="315"/>
    </location>
</feature>
<evidence type="ECO:0000256" key="3">
    <source>
        <dbReference type="ARBA" id="ARBA00022475"/>
    </source>
</evidence>
<feature type="transmembrane region" description="Helical" evidence="7">
    <location>
        <begin position="137"/>
        <end position="168"/>
    </location>
</feature>
<dbReference type="Proteomes" id="UP001549076">
    <property type="component" value="Unassembled WGS sequence"/>
</dbReference>
<feature type="transmembrane region" description="Helical" evidence="7">
    <location>
        <begin position="250"/>
        <end position="272"/>
    </location>
</feature>
<organism evidence="9 10">
    <name type="scientific">Aquamicrobium terrae</name>
    <dbReference type="NCBI Taxonomy" id="1324945"/>
    <lineage>
        <taxon>Bacteria</taxon>
        <taxon>Pseudomonadati</taxon>
        <taxon>Pseudomonadota</taxon>
        <taxon>Alphaproteobacteria</taxon>
        <taxon>Hyphomicrobiales</taxon>
        <taxon>Phyllobacteriaceae</taxon>
        <taxon>Aquamicrobium</taxon>
    </lineage>
</organism>
<comment type="subcellular location">
    <subcellularLocation>
        <location evidence="1 7">Cell membrane</location>
        <topology evidence="1 7">Multi-pass membrane protein</topology>
    </subcellularLocation>
</comment>
<comment type="caution">
    <text evidence="9">The sequence shown here is derived from an EMBL/GenBank/DDBJ whole genome shotgun (WGS) entry which is preliminary data.</text>
</comment>
<dbReference type="Pfam" id="PF00528">
    <property type="entry name" value="BPD_transp_1"/>
    <property type="match status" value="1"/>
</dbReference>
<dbReference type="PANTHER" id="PTHR43163">
    <property type="entry name" value="DIPEPTIDE TRANSPORT SYSTEM PERMEASE PROTEIN DPPB-RELATED"/>
    <property type="match status" value="1"/>
</dbReference>
<dbReference type="EMBL" id="JBEPML010000004">
    <property type="protein sequence ID" value="MET3791382.1"/>
    <property type="molecule type" value="Genomic_DNA"/>
</dbReference>
<dbReference type="CDD" id="cd06261">
    <property type="entry name" value="TM_PBP2"/>
    <property type="match status" value="1"/>
</dbReference>
<evidence type="ECO:0000256" key="6">
    <source>
        <dbReference type="ARBA" id="ARBA00023136"/>
    </source>
</evidence>
<evidence type="ECO:0000256" key="4">
    <source>
        <dbReference type="ARBA" id="ARBA00022692"/>
    </source>
</evidence>
<dbReference type="InterPro" id="IPR045621">
    <property type="entry name" value="BPD_transp_1_N"/>
</dbReference>
<evidence type="ECO:0000256" key="7">
    <source>
        <dbReference type="RuleBase" id="RU363032"/>
    </source>
</evidence>
<keyword evidence="6 7" id="KW-0472">Membrane</keyword>
<keyword evidence="5 7" id="KW-1133">Transmembrane helix</keyword>
<accession>A0ABV2MZV1</accession>
<proteinExistence type="inferred from homology"/>
<dbReference type="InterPro" id="IPR000515">
    <property type="entry name" value="MetI-like"/>
</dbReference>
<evidence type="ECO:0000313" key="10">
    <source>
        <dbReference type="Proteomes" id="UP001549076"/>
    </source>
</evidence>
<feature type="transmembrane region" description="Helical" evidence="7">
    <location>
        <begin position="188"/>
        <end position="205"/>
    </location>
</feature>
<sequence>MSRTLIAAGGRIAGAGLLILAVVTLNFALIQLAPGDPVEAIAGAAGGMSEELRAQIRATYGLDRSFLEQLLAYLKQIFSGNLGYSYYFNQPVSKLILQRLPATMLLVLSALVISVGLGVLFGVLAARKPNGLLSQSVTFLSLVGYAAPVFWTGIVLTILFASTFPIFPISGMRNASAGGGLVASTLDVLWHLVLPASTLGIVYLAQYSRLTRASMLEVLGADYIRTARAKGVGEITLLVKHGLRNAMLPVITMIGMQFGNMIAGAVLVETVFNWPGLGRLAFDSILRRDYPTILAILACSAAMTIVANTLTDLVYQRVDPRMKDSQ</sequence>
<evidence type="ECO:0000313" key="9">
    <source>
        <dbReference type="EMBL" id="MET3791382.1"/>
    </source>
</evidence>
<dbReference type="SUPFAM" id="SSF161098">
    <property type="entry name" value="MetI-like"/>
    <property type="match status" value="1"/>
</dbReference>
<comment type="similarity">
    <text evidence="7">Belongs to the binding-protein-dependent transport system permease family.</text>
</comment>
<reference evidence="9 10" key="1">
    <citation type="submission" date="2024-06" db="EMBL/GenBank/DDBJ databases">
        <title>Genomic Encyclopedia of Type Strains, Phase IV (KMG-IV): sequencing the most valuable type-strain genomes for metagenomic binning, comparative biology and taxonomic classification.</title>
        <authorList>
            <person name="Goeker M."/>
        </authorList>
    </citation>
    <scope>NUCLEOTIDE SEQUENCE [LARGE SCALE GENOMIC DNA]</scope>
    <source>
        <strain evidence="9 10">DSM 27865</strain>
    </source>
</reference>
<keyword evidence="4 7" id="KW-0812">Transmembrane</keyword>
<dbReference type="RefSeq" id="WP_354193712.1">
    <property type="nucleotide sequence ID" value="NZ_JBEPML010000004.1"/>
</dbReference>
<evidence type="ECO:0000256" key="1">
    <source>
        <dbReference type="ARBA" id="ARBA00004651"/>
    </source>
</evidence>
<name>A0ABV2MZV1_9HYPH</name>
<protein>
    <submittedName>
        <fullName evidence="9">Peptide/nickel transport system permease protein</fullName>
    </submittedName>
</protein>
<dbReference type="Pfam" id="PF19300">
    <property type="entry name" value="BPD_transp_1_N"/>
    <property type="match status" value="1"/>
</dbReference>
<keyword evidence="10" id="KW-1185">Reference proteome</keyword>
<gene>
    <name evidence="9" type="ORF">ABID37_001590</name>
</gene>
<dbReference type="PANTHER" id="PTHR43163:SF9">
    <property type="entry name" value="ABC TRANSPORTER PERMEASE PROTEIN"/>
    <property type="match status" value="1"/>
</dbReference>
<evidence type="ECO:0000256" key="2">
    <source>
        <dbReference type="ARBA" id="ARBA00022448"/>
    </source>
</evidence>
<feature type="domain" description="ABC transmembrane type-1" evidence="8">
    <location>
        <begin position="100"/>
        <end position="315"/>
    </location>
</feature>
<dbReference type="InterPro" id="IPR035906">
    <property type="entry name" value="MetI-like_sf"/>
</dbReference>
<evidence type="ECO:0000259" key="8">
    <source>
        <dbReference type="PROSITE" id="PS50928"/>
    </source>
</evidence>
<feature type="transmembrane region" description="Helical" evidence="7">
    <location>
        <begin position="12"/>
        <end position="33"/>
    </location>
</feature>
<dbReference type="PROSITE" id="PS50928">
    <property type="entry name" value="ABC_TM1"/>
    <property type="match status" value="1"/>
</dbReference>
<keyword evidence="3" id="KW-1003">Cell membrane</keyword>
<feature type="transmembrane region" description="Helical" evidence="7">
    <location>
        <begin position="102"/>
        <end position="125"/>
    </location>
</feature>
<dbReference type="Gene3D" id="1.10.3720.10">
    <property type="entry name" value="MetI-like"/>
    <property type="match status" value="1"/>
</dbReference>
<evidence type="ECO:0000256" key="5">
    <source>
        <dbReference type="ARBA" id="ARBA00022989"/>
    </source>
</evidence>